<dbReference type="AlphaFoldDB" id="A0A2B4R9S2"/>
<evidence type="ECO:0000313" key="1">
    <source>
        <dbReference type="EMBL" id="PFX13117.1"/>
    </source>
</evidence>
<protein>
    <submittedName>
        <fullName evidence="1">Uncharacterized protein</fullName>
    </submittedName>
</protein>
<dbReference type="PANTHER" id="PTHR33845">
    <property type="entry name" value="C2H2-TYPE DOMAIN-CONTAINING PROTEIN"/>
    <property type="match status" value="1"/>
</dbReference>
<gene>
    <name evidence="1" type="ORF">AWC38_SpisGene22827</name>
</gene>
<dbReference type="Proteomes" id="UP000225706">
    <property type="component" value="Unassembled WGS sequence"/>
</dbReference>
<organism evidence="1 2">
    <name type="scientific">Stylophora pistillata</name>
    <name type="common">Smooth cauliflower coral</name>
    <dbReference type="NCBI Taxonomy" id="50429"/>
    <lineage>
        <taxon>Eukaryota</taxon>
        <taxon>Metazoa</taxon>
        <taxon>Cnidaria</taxon>
        <taxon>Anthozoa</taxon>
        <taxon>Hexacorallia</taxon>
        <taxon>Scleractinia</taxon>
        <taxon>Astrocoeniina</taxon>
        <taxon>Pocilloporidae</taxon>
        <taxon>Stylophora</taxon>
    </lineage>
</organism>
<comment type="caution">
    <text evidence="1">The sequence shown here is derived from an EMBL/GenBank/DDBJ whole genome shotgun (WGS) entry which is preliminary data.</text>
</comment>
<keyword evidence="2" id="KW-1185">Reference proteome</keyword>
<dbReference type="PANTHER" id="PTHR33845:SF1">
    <property type="entry name" value="C2H2-TYPE DOMAIN-CONTAINING PROTEIN"/>
    <property type="match status" value="1"/>
</dbReference>
<proteinExistence type="predicted"/>
<name>A0A2B4R9S2_STYPI</name>
<evidence type="ECO:0000313" key="2">
    <source>
        <dbReference type="Proteomes" id="UP000225706"/>
    </source>
</evidence>
<sequence length="184" mass="20539">MQRHLDCGKHQRALERYTLLDRAAVGYAQRLEGQCAAVPELDAVAEPPSSHDMPPNGWALKSSASRRCRFTHKQKNYLTEKFQQGERSGRKSDPVSVARSKMSFVDSQGKRMFSSEEFLTASQVTGFFSRLAAKKYLFNDDNLEEDIECATQEATIEELTNEVSQELLPGHPIINSNITGATVG</sequence>
<accession>A0A2B4R9S2</accession>
<dbReference type="EMBL" id="LSMT01001066">
    <property type="protein sequence ID" value="PFX13117.1"/>
    <property type="molecule type" value="Genomic_DNA"/>
</dbReference>
<dbReference type="OrthoDB" id="5979082at2759"/>
<reference evidence="2" key="1">
    <citation type="journal article" date="2017" name="bioRxiv">
        <title>Comparative analysis of the genomes of Stylophora pistillata and Acropora digitifera provides evidence for extensive differences between species of corals.</title>
        <authorList>
            <person name="Voolstra C.R."/>
            <person name="Li Y."/>
            <person name="Liew Y.J."/>
            <person name="Baumgarten S."/>
            <person name="Zoccola D."/>
            <person name="Flot J.-F."/>
            <person name="Tambutte S."/>
            <person name="Allemand D."/>
            <person name="Aranda M."/>
        </authorList>
    </citation>
    <scope>NUCLEOTIDE SEQUENCE [LARGE SCALE GENOMIC DNA]</scope>
</reference>
<dbReference type="STRING" id="50429.A0A2B4R9S2"/>